<proteinExistence type="predicted"/>
<evidence type="ECO:0000256" key="5">
    <source>
        <dbReference type="ARBA" id="ARBA00023242"/>
    </source>
</evidence>
<dbReference type="GO" id="GO:0003700">
    <property type="term" value="F:DNA-binding transcription factor activity"/>
    <property type="evidence" value="ECO:0007669"/>
    <property type="project" value="InterPro"/>
</dbReference>
<dbReference type="GO" id="GO:0043565">
    <property type="term" value="F:sequence-specific DNA binding"/>
    <property type="evidence" value="ECO:0007669"/>
    <property type="project" value="TreeGrafter"/>
</dbReference>
<evidence type="ECO:0000313" key="9">
    <source>
        <dbReference type="Proteomes" id="UP000825935"/>
    </source>
</evidence>
<dbReference type="InterPro" id="IPR005333">
    <property type="entry name" value="Transcription_factor_TCP"/>
</dbReference>
<dbReference type="AlphaFoldDB" id="A0A8T2RT25"/>
<keyword evidence="4" id="KW-0804">Transcription</keyword>
<dbReference type="Proteomes" id="UP000825935">
    <property type="component" value="Chromosome 25"/>
</dbReference>
<reference evidence="8" key="1">
    <citation type="submission" date="2021-08" db="EMBL/GenBank/DDBJ databases">
        <title>WGS assembly of Ceratopteris richardii.</title>
        <authorList>
            <person name="Marchant D.B."/>
            <person name="Chen G."/>
            <person name="Jenkins J."/>
            <person name="Shu S."/>
            <person name="Leebens-Mack J."/>
            <person name="Grimwood J."/>
            <person name="Schmutz J."/>
            <person name="Soltis P."/>
            <person name="Soltis D."/>
            <person name="Chen Z.-H."/>
        </authorList>
    </citation>
    <scope>NUCLEOTIDE SEQUENCE</scope>
    <source>
        <strain evidence="8">Whitten #5841</strain>
        <tissue evidence="8">Leaf</tissue>
    </source>
</reference>
<dbReference type="EMBL" id="CM035430">
    <property type="protein sequence ID" value="KAH7298914.1"/>
    <property type="molecule type" value="Genomic_DNA"/>
</dbReference>
<dbReference type="InterPro" id="IPR017887">
    <property type="entry name" value="TF_TCP_subgr"/>
</dbReference>
<evidence type="ECO:0000256" key="1">
    <source>
        <dbReference type="ARBA" id="ARBA00004123"/>
    </source>
</evidence>
<evidence type="ECO:0000256" key="4">
    <source>
        <dbReference type="ARBA" id="ARBA00023163"/>
    </source>
</evidence>
<feature type="compositionally biased region" description="Basic and acidic residues" evidence="6">
    <location>
        <begin position="177"/>
        <end position="189"/>
    </location>
</feature>
<sequence length="519" mass="58036">MTVRSRGGLDYEKLLGGRGRIERYEAALTCMVRGEYTEKSNRARIIRQSGGKDRHSKVLTWRGARDRRVRLSVATAIRFYDLQDRLGFDQPSRALDWLLLHCQSSIKALPELRGESVSAPHGVQVTSSSPLSASASADVTQNLHSDPYEPETLHAYEYYKHYQHDRKPVEPSSSQQNKEKTRSSSRSDRLIPPYLHKNHEIIHEDREKHHDSLPLPELPFGSNPRDTQASSASPILEPHALEDRCCQVYYTNAVETSQLMPVSAARELTSPVLEINSYEQFFTPGALPTSKRRRIEDESACNGISSHQAAKASLSNPNYSPSTPNDTLALQNRSVLGNFQIGQASVNPATIETSCPAITELSSVISYGVHPRQYLFCSRKTYQAMNKSIPVDETSAFKNSPESKPNAAINMRVDLPSFQGNTEIGTQDLQRQNPSYGGAYPSPTAQGLNGTEAQAIEKINSTTYVFDNTRLVLPNESDNSTSQRLTMYDNQQLHMMAIQQANQTSCRPGCEWTFNNIYH</sequence>
<dbReference type="PANTHER" id="PTHR31072:SF93">
    <property type="entry name" value="TRANSCRIPTION FACTOR TCP24"/>
    <property type="match status" value="1"/>
</dbReference>
<evidence type="ECO:0000313" key="8">
    <source>
        <dbReference type="EMBL" id="KAH7298914.1"/>
    </source>
</evidence>
<name>A0A8T2RT25_CERRI</name>
<dbReference type="Pfam" id="PF03634">
    <property type="entry name" value="TCP"/>
    <property type="match status" value="1"/>
</dbReference>
<evidence type="ECO:0000256" key="6">
    <source>
        <dbReference type="SAM" id="MobiDB-lite"/>
    </source>
</evidence>
<keyword evidence="3" id="KW-0238">DNA-binding</keyword>
<comment type="subcellular location">
    <subcellularLocation>
        <location evidence="1">Nucleus</location>
    </subcellularLocation>
</comment>
<dbReference type="PANTHER" id="PTHR31072">
    <property type="entry name" value="TRANSCRIPTION FACTOR TCP4-RELATED"/>
    <property type="match status" value="1"/>
</dbReference>
<keyword evidence="9" id="KW-1185">Reference proteome</keyword>
<dbReference type="GO" id="GO:0005634">
    <property type="term" value="C:nucleus"/>
    <property type="evidence" value="ECO:0007669"/>
    <property type="project" value="UniProtKB-SubCell"/>
</dbReference>
<feature type="region of interest" description="Disordered" evidence="6">
    <location>
        <begin position="205"/>
        <end position="232"/>
    </location>
</feature>
<organism evidence="8 9">
    <name type="scientific">Ceratopteris richardii</name>
    <name type="common">Triangle waterfern</name>
    <dbReference type="NCBI Taxonomy" id="49495"/>
    <lineage>
        <taxon>Eukaryota</taxon>
        <taxon>Viridiplantae</taxon>
        <taxon>Streptophyta</taxon>
        <taxon>Embryophyta</taxon>
        <taxon>Tracheophyta</taxon>
        <taxon>Polypodiopsida</taxon>
        <taxon>Polypodiidae</taxon>
        <taxon>Polypodiales</taxon>
        <taxon>Pteridineae</taxon>
        <taxon>Pteridaceae</taxon>
        <taxon>Parkerioideae</taxon>
        <taxon>Ceratopteris</taxon>
    </lineage>
</organism>
<accession>A0A8T2RT25</accession>
<protein>
    <recommendedName>
        <fullName evidence="7">TCP domain-containing protein</fullName>
    </recommendedName>
</protein>
<dbReference type="PROSITE" id="PS51369">
    <property type="entry name" value="TCP"/>
    <property type="match status" value="1"/>
</dbReference>
<keyword evidence="2" id="KW-0805">Transcription regulation</keyword>
<feature type="region of interest" description="Disordered" evidence="6">
    <location>
        <begin position="120"/>
        <end position="147"/>
    </location>
</feature>
<feature type="compositionally biased region" description="Low complexity" evidence="6">
    <location>
        <begin position="127"/>
        <end position="137"/>
    </location>
</feature>
<keyword evidence="5" id="KW-0539">Nucleus</keyword>
<evidence type="ECO:0000259" key="7">
    <source>
        <dbReference type="PROSITE" id="PS51369"/>
    </source>
</evidence>
<feature type="region of interest" description="Disordered" evidence="6">
    <location>
        <begin position="164"/>
        <end position="193"/>
    </location>
</feature>
<feature type="domain" description="TCP" evidence="7">
    <location>
        <begin position="51"/>
        <end position="109"/>
    </location>
</feature>
<gene>
    <name evidence="8" type="ORF">KP509_25G064100</name>
</gene>
<dbReference type="OrthoDB" id="1927134at2759"/>
<comment type="caution">
    <text evidence="8">The sequence shown here is derived from an EMBL/GenBank/DDBJ whole genome shotgun (WGS) entry which is preliminary data.</text>
</comment>
<evidence type="ECO:0000256" key="3">
    <source>
        <dbReference type="ARBA" id="ARBA00023125"/>
    </source>
</evidence>
<evidence type="ECO:0000256" key="2">
    <source>
        <dbReference type="ARBA" id="ARBA00023015"/>
    </source>
</evidence>